<evidence type="ECO:0000313" key="3">
    <source>
        <dbReference type="Proteomes" id="UP000034883"/>
    </source>
</evidence>
<evidence type="ECO:0008006" key="4">
    <source>
        <dbReference type="Google" id="ProtNLM"/>
    </source>
</evidence>
<feature type="region of interest" description="Disordered" evidence="1">
    <location>
        <begin position="29"/>
        <end position="50"/>
    </location>
</feature>
<dbReference type="EMBL" id="CP011125">
    <property type="protein sequence ID" value="AKF03567.1"/>
    <property type="molecule type" value="Genomic_DNA"/>
</dbReference>
<sequence length="213" mass="21661">MLALGACGDDDGPSDAATRFDACACDAGSPEDAGTHDAATSDAATSDAATSDAATSDAAASDAATADTTDVTLTYGDHTETLDRAWMGYVRSGDEIVGLYFEINRGADDACPSATSPVPQQILTIDGFGLGTPGTQTYADGVRVQFFDFEGAFFEEIAPKTATDATVVVSALDVEAGTVEGTVELAFDDGTARGAFVATHCESLDGTADAARR</sequence>
<keyword evidence="3" id="KW-1185">Reference proteome</keyword>
<proteinExistence type="predicted"/>
<dbReference type="Proteomes" id="UP000034883">
    <property type="component" value="Chromosome"/>
</dbReference>
<protein>
    <recommendedName>
        <fullName evidence="4">Lipoprotein</fullName>
    </recommendedName>
</protein>
<reference evidence="2 3" key="1">
    <citation type="submission" date="2015-03" db="EMBL/GenBank/DDBJ databases">
        <title>Genome assembly of Sandaracinus amylolyticus DSM 53668.</title>
        <authorList>
            <person name="Sharma G."/>
            <person name="Subramanian S."/>
        </authorList>
    </citation>
    <scope>NUCLEOTIDE SEQUENCE [LARGE SCALE GENOMIC DNA]</scope>
    <source>
        <strain evidence="2 3">DSM 53668</strain>
    </source>
</reference>
<dbReference type="STRING" id="927083.DB32_000716"/>
<dbReference type="AlphaFoldDB" id="A0A0F6VZH9"/>
<evidence type="ECO:0000313" key="2">
    <source>
        <dbReference type="EMBL" id="AKF03567.1"/>
    </source>
</evidence>
<name>A0A0F6VZH9_9BACT</name>
<gene>
    <name evidence="2" type="ORF">DB32_000716</name>
</gene>
<accession>A0A0F6VZH9</accession>
<feature type="compositionally biased region" description="Low complexity" evidence="1">
    <location>
        <begin position="37"/>
        <end position="50"/>
    </location>
</feature>
<dbReference type="KEGG" id="samy:DB32_000716"/>
<organism evidence="2 3">
    <name type="scientific">Sandaracinus amylolyticus</name>
    <dbReference type="NCBI Taxonomy" id="927083"/>
    <lineage>
        <taxon>Bacteria</taxon>
        <taxon>Pseudomonadati</taxon>
        <taxon>Myxococcota</taxon>
        <taxon>Polyangia</taxon>
        <taxon>Polyangiales</taxon>
        <taxon>Sandaracinaceae</taxon>
        <taxon>Sandaracinus</taxon>
    </lineage>
</organism>
<evidence type="ECO:0000256" key="1">
    <source>
        <dbReference type="SAM" id="MobiDB-lite"/>
    </source>
</evidence>